<evidence type="ECO:0000259" key="6">
    <source>
        <dbReference type="Pfam" id="PF04546"/>
    </source>
</evidence>
<dbReference type="GO" id="GO:0003735">
    <property type="term" value="F:structural constituent of ribosome"/>
    <property type="evidence" value="ECO:0007669"/>
    <property type="project" value="InterPro"/>
</dbReference>
<evidence type="ECO:0008006" key="9">
    <source>
        <dbReference type="Google" id="ProtNLM"/>
    </source>
</evidence>
<dbReference type="InterPro" id="IPR007127">
    <property type="entry name" value="RNA_pol_sigma_70_r1_1"/>
</dbReference>
<dbReference type="Pfam" id="PF04546">
    <property type="entry name" value="Sigma70_ner"/>
    <property type="match status" value="1"/>
</dbReference>
<evidence type="ECO:0000256" key="1">
    <source>
        <dbReference type="ARBA" id="ARBA00006640"/>
    </source>
</evidence>
<evidence type="ECO:0000313" key="8">
    <source>
        <dbReference type="Proteomes" id="UP000092460"/>
    </source>
</evidence>
<dbReference type="NCBIfam" id="TIGR00030">
    <property type="entry name" value="S21p"/>
    <property type="match status" value="1"/>
</dbReference>
<keyword evidence="8" id="KW-1185">Reference proteome</keyword>
<dbReference type="VEuPathDB" id="VectorBase:GPPI048650"/>
<dbReference type="Pfam" id="PF03979">
    <property type="entry name" value="Sigma70_r1_1"/>
    <property type="match status" value="1"/>
</dbReference>
<feature type="domain" description="RNA polymerase sigma-70 region 1.2" evidence="4">
    <location>
        <begin position="123"/>
        <end position="153"/>
    </location>
</feature>
<dbReference type="GO" id="GO:0005840">
    <property type="term" value="C:ribosome"/>
    <property type="evidence" value="ECO:0007669"/>
    <property type="project" value="UniProtKB-KW"/>
</dbReference>
<evidence type="ECO:0000259" key="4">
    <source>
        <dbReference type="Pfam" id="PF00140"/>
    </source>
</evidence>
<dbReference type="SUPFAM" id="SSF88946">
    <property type="entry name" value="Sigma2 domain of RNA polymerase sigma factors"/>
    <property type="match status" value="1"/>
</dbReference>
<dbReference type="EnsemblMetazoa" id="GPPI048650-RA">
    <property type="protein sequence ID" value="GPPI048650-PA"/>
    <property type="gene ID" value="GPPI048650"/>
</dbReference>
<dbReference type="GO" id="GO:0006352">
    <property type="term" value="P:DNA-templated transcription initiation"/>
    <property type="evidence" value="ECO:0007669"/>
    <property type="project" value="InterPro"/>
</dbReference>
<accession>A0A1B0C469</accession>
<feature type="domain" description="RNA polymerase sigma factor 70 non-essential" evidence="6">
    <location>
        <begin position="164"/>
        <end position="343"/>
    </location>
</feature>
<dbReference type="InterPro" id="IPR042189">
    <property type="entry name" value="RNA_pol_sigma_70_r1_1_sf"/>
</dbReference>
<dbReference type="GO" id="GO:1990904">
    <property type="term" value="C:ribonucleoprotein complex"/>
    <property type="evidence" value="ECO:0007669"/>
    <property type="project" value="UniProtKB-KW"/>
</dbReference>
<reference evidence="7" key="2">
    <citation type="submission" date="2020-05" db="UniProtKB">
        <authorList>
            <consortium name="EnsemblMetazoa"/>
        </authorList>
    </citation>
    <scope>IDENTIFICATION</scope>
    <source>
        <strain evidence="7">IAEA</strain>
    </source>
</reference>
<dbReference type="PRINTS" id="PR00976">
    <property type="entry name" value="RIBOSOMALS21"/>
</dbReference>
<name>A0A1B0C469_9MUSC</name>
<comment type="similarity">
    <text evidence="1">Belongs to the bacterial ribosomal protein bS21 family.</text>
</comment>
<dbReference type="GO" id="GO:0016987">
    <property type="term" value="F:sigma factor activity"/>
    <property type="evidence" value="ECO:0007669"/>
    <property type="project" value="InterPro"/>
</dbReference>
<protein>
    <recommendedName>
        <fullName evidence="9">RNA polymerase sigma factor RpoD</fullName>
    </recommendedName>
</protein>
<dbReference type="InterPro" id="IPR018278">
    <property type="entry name" value="Ribosomal_bS21_CS"/>
</dbReference>
<dbReference type="AlphaFoldDB" id="A0A1B0C469"/>
<evidence type="ECO:0000256" key="2">
    <source>
        <dbReference type="ARBA" id="ARBA00022980"/>
    </source>
</evidence>
<dbReference type="InterPro" id="IPR007631">
    <property type="entry name" value="RNA_pol_sigma_70_non-ess"/>
</dbReference>
<dbReference type="GO" id="GO:0006412">
    <property type="term" value="P:translation"/>
    <property type="evidence" value="ECO:0007669"/>
    <property type="project" value="InterPro"/>
</dbReference>
<dbReference type="InterPro" id="IPR001911">
    <property type="entry name" value="Ribosomal_bS21"/>
</dbReference>
<dbReference type="STRING" id="67801.A0A1B0C469"/>
<dbReference type="GO" id="GO:0003677">
    <property type="term" value="F:DNA binding"/>
    <property type="evidence" value="ECO:0007669"/>
    <property type="project" value="InterPro"/>
</dbReference>
<dbReference type="Pfam" id="PF00140">
    <property type="entry name" value="Sigma70_r1_2"/>
    <property type="match status" value="1"/>
</dbReference>
<dbReference type="InterPro" id="IPR009042">
    <property type="entry name" value="RNA_pol_sigma70_r1_2"/>
</dbReference>
<dbReference type="Proteomes" id="UP000092460">
    <property type="component" value="Unassembled WGS sequence"/>
</dbReference>
<reference evidence="8" key="1">
    <citation type="submission" date="2015-01" db="EMBL/GenBank/DDBJ databases">
        <authorList>
            <person name="Aksoy S."/>
            <person name="Warren W."/>
            <person name="Wilson R.K."/>
        </authorList>
    </citation>
    <scope>NUCLEOTIDE SEQUENCE [LARGE SCALE GENOMIC DNA]</scope>
    <source>
        <strain evidence="8">IAEA</strain>
    </source>
</reference>
<dbReference type="InterPro" id="IPR013325">
    <property type="entry name" value="RNA_pol_sigma_r2"/>
</dbReference>
<evidence type="ECO:0000259" key="5">
    <source>
        <dbReference type="Pfam" id="PF03979"/>
    </source>
</evidence>
<keyword evidence="3" id="KW-0687">Ribonucleoprotein</keyword>
<organism evidence="7 8">
    <name type="scientific">Glossina palpalis gambiensis</name>
    <dbReference type="NCBI Taxonomy" id="67801"/>
    <lineage>
        <taxon>Eukaryota</taxon>
        <taxon>Metazoa</taxon>
        <taxon>Ecdysozoa</taxon>
        <taxon>Arthropoda</taxon>
        <taxon>Hexapoda</taxon>
        <taxon>Insecta</taxon>
        <taxon>Pterygota</taxon>
        <taxon>Neoptera</taxon>
        <taxon>Endopterygota</taxon>
        <taxon>Diptera</taxon>
        <taxon>Brachycera</taxon>
        <taxon>Muscomorpha</taxon>
        <taxon>Hippoboscoidea</taxon>
        <taxon>Glossinidae</taxon>
        <taxon>Glossina</taxon>
    </lineage>
</organism>
<dbReference type="HAMAP" id="MF_00358">
    <property type="entry name" value="Ribosomal_bS21"/>
    <property type="match status" value="1"/>
</dbReference>
<dbReference type="PROSITE" id="PS01181">
    <property type="entry name" value="RIBOSOMAL_S21"/>
    <property type="match status" value="1"/>
</dbReference>
<evidence type="ECO:0000256" key="3">
    <source>
        <dbReference type="ARBA" id="ARBA00023274"/>
    </source>
</evidence>
<proteinExistence type="inferred from homology"/>
<dbReference type="FunFam" id="1.10.220.120:FF:000001">
    <property type="entry name" value="RNA polymerase sigma factor RpoD"/>
    <property type="match status" value="1"/>
</dbReference>
<evidence type="ECO:0000313" key="7">
    <source>
        <dbReference type="EnsemblMetazoa" id="GPPI048650-PA"/>
    </source>
</evidence>
<feature type="domain" description="RNA polymerase sigma factor 70 region 1.1" evidence="5">
    <location>
        <begin position="31"/>
        <end position="102"/>
    </location>
</feature>
<dbReference type="Gene3D" id="1.10.601.10">
    <property type="entry name" value="RNA Polymerase Primary Sigma Factor"/>
    <property type="match status" value="1"/>
</dbReference>
<sequence length="352" mass="40300">MPIIKIRENEPFDVALRRFKRSCEKAGILAESQLKLLVTRGKEQGYLTFSEVNDHLPENILDSHQIDDIIQMITDMGIQVMDEAPNPDNLLLPNSSENSDEDVAEVAAQVLSNVESDFGRTTDPVRMYMREMGSVELLTREGEISLARRIEDGINQVQCSVAEYPESINYLLKQYNFILKGESRLSDLITGFVDPNAMHDSNISSPIISDLSIDDISVDENDVAEENSIDVDLAHQKFIELRQQYNVTYNTIRLNGRNHKNSLKEIKNLSEMFKQFRFVPKQFESLVHIIRTVIAKIRIHERRIMQLCVGIGKMPKKKFIALFNGYESNEIWLKKALSANHSCSVISPYYEE</sequence>
<dbReference type="EMBL" id="JXJN01025295">
    <property type="status" value="NOT_ANNOTATED_CDS"/>
    <property type="molecule type" value="Genomic_DNA"/>
</dbReference>
<dbReference type="Gene3D" id="1.10.220.120">
    <property type="entry name" value="Sigma-70 factor, region 1.1"/>
    <property type="match status" value="1"/>
</dbReference>
<keyword evidence="2" id="KW-0689">Ribosomal protein</keyword>